<dbReference type="Proteomes" id="UP000284057">
    <property type="component" value="Unassembled WGS sequence"/>
</dbReference>
<evidence type="ECO:0000313" key="4">
    <source>
        <dbReference type="Proteomes" id="UP000284057"/>
    </source>
</evidence>
<gene>
    <name evidence="3" type="ORF">DY240_30000</name>
</gene>
<comment type="caution">
    <text evidence="3">The sequence shown here is derived from an EMBL/GenBank/DDBJ whole genome shotgun (WGS) entry which is preliminary data.</text>
</comment>
<proteinExistence type="inferred from homology"/>
<protein>
    <submittedName>
        <fullName evidence="3">SRPBCC domain-containing protein</fullName>
    </submittedName>
</protein>
<reference evidence="3 4" key="1">
    <citation type="submission" date="2018-09" db="EMBL/GenBank/DDBJ databases">
        <title>Isolation, diversity and antifungal activity of actinobacteria from wheat.</title>
        <authorList>
            <person name="Han C."/>
        </authorList>
    </citation>
    <scope>NUCLEOTIDE SEQUENCE [LARGE SCALE GENOMIC DNA]</scope>
    <source>
        <strain evidence="3 4">NEAU-YY265</strain>
    </source>
</reference>
<dbReference type="Gene3D" id="3.30.530.20">
    <property type="match status" value="1"/>
</dbReference>
<feature type="domain" description="Activator of Hsp90 ATPase homologue 1/2-like C-terminal" evidence="2">
    <location>
        <begin position="52"/>
        <end position="170"/>
    </location>
</feature>
<evidence type="ECO:0000256" key="1">
    <source>
        <dbReference type="ARBA" id="ARBA00006817"/>
    </source>
</evidence>
<dbReference type="SUPFAM" id="SSF55961">
    <property type="entry name" value="Bet v1-like"/>
    <property type="match status" value="1"/>
</dbReference>
<evidence type="ECO:0000259" key="2">
    <source>
        <dbReference type="Pfam" id="PF08327"/>
    </source>
</evidence>
<name>A0A418KGF4_9ACTN</name>
<sequence>MHADGGAAARRRGLAGRVRRLLGRAAGRPDHLPEGEPVTTPLTLQLKRRVPADRSRVWRAWTDPAELARWYWPDSFDTQCSIDLRVGGRFRIASEPAGMAVSGEFATVEPPARLVHTWRWDGEDDETLVTVEFLDAPDGATDVVVTHERFTDPADSANHAQGWNDCLARLIAHDFSAPDR</sequence>
<accession>A0A418KGF4</accession>
<comment type="similarity">
    <text evidence="1">Belongs to the AHA1 family.</text>
</comment>
<dbReference type="AlphaFoldDB" id="A0A418KGF4"/>
<keyword evidence="4" id="KW-1185">Reference proteome</keyword>
<dbReference type="Pfam" id="PF08327">
    <property type="entry name" value="AHSA1"/>
    <property type="match status" value="1"/>
</dbReference>
<dbReference type="CDD" id="cd07814">
    <property type="entry name" value="SRPBCC_CalC_Aha1-like"/>
    <property type="match status" value="1"/>
</dbReference>
<dbReference type="InterPro" id="IPR023393">
    <property type="entry name" value="START-like_dom_sf"/>
</dbReference>
<organism evidence="3 4">
    <name type="scientific">Jiangella rhizosphaerae</name>
    <dbReference type="NCBI Taxonomy" id="2293569"/>
    <lineage>
        <taxon>Bacteria</taxon>
        <taxon>Bacillati</taxon>
        <taxon>Actinomycetota</taxon>
        <taxon>Actinomycetes</taxon>
        <taxon>Jiangellales</taxon>
        <taxon>Jiangellaceae</taxon>
        <taxon>Jiangella</taxon>
    </lineage>
</organism>
<dbReference type="InterPro" id="IPR013538">
    <property type="entry name" value="ASHA1/2-like_C"/>
</dbReference>
<dbReference type="EMBL" id="QUAL01000435">
    <property type="protein sequence ID" value="RIQ11074.1"/>
    <property type="molecule type" value="Genomic_DNA"/>
</dbReference>
<evidence type="ECO:0000313" key="3">
    <source>
        <dbReference type="EMBL" id="RIQ11074.1"/>
    </source>
</evidence>